<dbReference type="Proteomes" id="UP000285326">
    <property type="component" value="Unassembled WGS sequence"/>
</dbReference>
<name>A0A420ILF1_9PEZI</name>
<reference evidence="2 3" key="1">
    <citation type="journal article" date="2018" name="BMC Genomics">
        <title>Comparative genome analyses reveal sequence features reflecting distinct modes of host-adaptation between dicot and monocot powdery mildew.</title>
        <authorList>
            <person name="Wu Y."/>
            <person name="Ma X."/>
            <person name="Pan Z."/>
            <person name="Kale S.D."/>
            <person name="Song Y."/>
            <person name="King H."/>
            <person name="Zhang Q."/>
            <person name="Presley C."/>
            <person name="Deng X."/>
            <person name="Wei C.I."/>
            <person name="Xiao S."/>
        </authorList>
    </citation>
    <scope>NUCLEOTIDE SEQUENCE [LARGE SCALE GENOMIC DNA]</scope>
    <source>
        <strain evidence="2">UMSG1</strain>
    </source>
</reference>
<feature type="chain" id="PRO_5019587725" evidence="1">
    <location>
        <begin position="22"/>
        <end position="74"/>
    </location>
</feature>
<dbReference type="AlphaFoldDB" id="A0A420ILF1"/>
<comment type="caution">
    <text evidence="2">The sequence shown here is derived from an EMBL/GenBank/DDBJ whole genome shotgun (WGS) entry which is preliminary data.</text>
</comment>
<evidence type="ECO:0000313" key="2">
    <source>
        <dbReference type="EMBL" id="RKF75380.1"/>
    </source>
</evidence>
<feature type="signal peptide" evidence="1">
    <location>
        <begin position="1"/>
        <end position="21"/>
    </location>
</feature>
<accession>A0A420ILF1</accession>
<evidence type="ECO:0000313" key="3">
    <source>
        <dbReference type="Proteomes" id="UP000285326"/>
    </source>
</evidence>
<keyword evidence="1" id="KW-0732">Signal</keyword>
<dbReference type="EMBL" id="MCBS01023444">
    <property type="protein sequence ID" value="RKF75380.1"/>
    <property type="molecule type" value="Genomic_DNA"/>
</dbReference>
<evidence type="ECO:0000256" key="1">
    <source>
        <dbReference type="SAM" id="SignalP"/>
    </source>
</evidence>
<protein>
    <submittedName>
        <fullName evidence="2">Uncharacterized protein</fullName>
    </submittedName>
</protein>
<proteinExistence type="predicted"/>
<organism evidence="2 3">
    <name type="scientific">Golovinomyces cichoracearum</name>
    <dbReference type="NCBI Taxonomy" id="62708"/>
    <lineage>
        <taxon>Eukaryota</taxon>
        <taxon>Fungi</taxon>
        <taxon>Dikarya</taxon>
        <taxon>Ascomycota</taxon>
        <taxon>Pezizomycotina</taxon>
        <taxon>Leotiomycetes</taxon>
        <taxon>Erysiphales</taxon>
        <taxon>Erysiphaceae</taxon>
        <taxon>Golovinomyces</taxon>
    </lineage>
</organism>
<gene>
    <name evidence="2" type="ORF">GcM1_c11865o26</name>
</gene>
<sequence length="74" mass="8635">MMKEICNVAVFIFTLTVDVWQHVLDLTKAFSVYFSLYQTLTLHKVAAPGCRIRFSDRSEMDENTMLRIEGKIDF</sequence>